<feature type="region of interest" description="Disordered" evidence="1">
    <location>
        <begin position="19"/>
        <end position="59"/>
    </location>
</feature>
<dbReference type="RefSeq" id="WP_254269241.1">
    <property type="nucleotide sequence ID" value="NZ_CP100400.1"/>
</dbReference>
<reference evidence="2 3" key="1">
    <citation type="journal article" date="2019" name="Int. J. Syst. Evol. Microbiol.">
        <title>The Global Catalogue of Microorganisms (GCM) 10K type strain sequencing project: providing services to taxonomists for standard genome sequencing and annotation.</title>
        <authorList>
            <consortium name="The Broad Institute Genomics Platform"/>
            <consortium name="The Broad Institute Genome Sequencing Center for Infectious Disease"/>
            <person name="Wu L."/>
            <person name="Ma J."/>
        </authorList>
    </citation>
    <scope>NUCLEOTIDE SEQUENCE [LARGE SCALE GENOMIC DNA]</scope>
    <source>
        <strain evidence="2 3">XZYJ18</strain>
    </source>
</reference>
<evidence type="ECO:0000313" key="2">
    <source>
        <dbReference type="EMBL" id="MFC4825054.1"/>
    </source>
</evidence>
<dbReference type="Proteomes" id="UP001595945">
    <property type="component" value="Unassembled WGS sequence"/>
</dbReference>
<evidence type="ECO:0000313" key="3">
    <source>
        <dbReference type="Proteomes" id="UP001595945"/>
    </source>
</evidence>
<dbReference type="GeneID" id="73044243"/>
<proteinExistence type="predicted"/>
<sequence>MNRRSFVISAGASGVAALSGCTGRENRTSGAEGDGGTETAAEDATTTGTVDFEYPDGLSEEGVSDFERLNEQVKNNFETTDFTFEATRKSTGERNYEIDETVYYDLESEVGLVRAEATVDGTPIDVITYNSASKVYTREKRGDGVQYDSFDLSTDENRFSGRTARDTVREDLDFVDTFTYDGDGTDVRDGRAVAVFSIEGVVNEDPWMNDPSGELLVSEDAWPLAFQFEGTADGNSLRASGEFSDIGDTTVEKPDWIQQAKSS</sequence>
<dbReference type="EMBL" id="JBHSHT010000001">
    <property type="protein sequence ID" value="MFC4825054.1"/>
    <property type="molecule type" value="Genomic_DNA"/>
</dbReference>
<organism evidence="2 3">
    <name type="scientific">Halorussus aquaticus</name>
    <dbReference type="NCBI Taxonomy" id="2953748"/>
    <lineage>
        <taxon>Archaea</taxon>
        <taxon>Methanobacteriati</taxon>
        <taxon>Methanobacteriota</taxon>
        <taxon>Stenosarchaea group</taxon>
        <taxon>Halobacteria</taxon>
        <taxon>Halobacteriales</taxon>
        <taxon>Haladaptataceae</taxon>
        <taxon>Halorussus</taxon>
    </lineage>
</organism>
<name>A0ABD5Q2Y8_9EURY</name>
<comment type="caution">
    <text evidence="2">The sequence shown here is derived from an EMBL/GenBank/DDBJ whole genome shotgun (WGS) entry which is preliminary data.</text>
</comment>
<dbReference type="AlphaFoldDB" id="A0ABD5Q2Y8"/>
<evidence type="ECO:0000256" key="1">
    <source>
        <dbReference type="SAM" id="MobiDB-lite"/>
    </source>
</evidence>
<feature type="compositionally biased region" description="Low complexity" evidence="1">
    <location>
        <begin position="37"/>
        <end position="49"/>
    </location>
</feature>
<gene>
    <name evidence="2" type="ORF">ACFO9K_12370</name>
</gene>
<dbReference type="Pfam" id="PF24381">
    <property type="entry name" value="DUF7537"/>
    <property type="match status" value="1"/>
</dbReference>
<dbReference type="InterPro" id="IPR055959">
    <property type="entry name" value="DUF7537"/>
</dbReference>
<keyword evidence="3" id="KW-1185">Reference proteome</keyword>
<feature type="region of interest" description="Disordered" evidence="1">
    <location>
        <begin position="237"/>
        <end position="263"/>
    </location>
</feature>
<protein>
    <submittedName>
        <fullName evidence="2">Uncharacterized protein</fullName>
    </submittedName>
</protein>
<accession>A0ABD5Q2Y8</accession>
<dbReference type="PROSITE" id="PS51257">
    <property type="entry name" value="PROKAR_LIPOPROTEIN"/>
    <property type="match status" value="1"/>
</dbReference>